<evidence type="ECO:0000256" key="4">
    <source>
        <dbReference type="ARBA" id="ARBA00022825"/>
    </source>
</evidence>
<evidence type="ECO:0000256" key="1">
    <source>
        <dbReference type="ARBA" id="ARBA00022670"/>
    </source>
</evidence>
<dbReference type="Gene3D" id="3.40.50.200">
    <property type="entry name" value="Peptidase S8/S53 domain"/>
    <property type="match status" value="1"/>
</dbReference>
<dbReference type="PANTHER" id="PTHR14218">
    <property type="entry name" value="PROTEASE S8 TRIPEPTIDYL PEPTIDASE I CLN2"/>
    <property type="match status" value="1"/>
</dbReference>
<dbReference type="InterPro" id="IPR050819">
    <property type="entry name" value="Tripeptidyl-peptidase_I"/>
</dbReference>
<name>A0A815QDZ6_9BILA</name>
<evidence type="ECO:0000313" key="13">
    <source>
        <dbReference type="EMBL" id="CAF4330874.1"/>
    </source>
</evidence>
<evidence type="ECO:0000256" key="6">
    <source>
        <dbReference type="ARBA" id="ARBA00023145"/>
    </source>
</evidence>
<dbReference type="GO" id="GO:0004252">
    <property type="term" value="F:serine-type endopeptidase activity"/>
    <property type="evidence" value="ECO:0007669"/>
    <property type="project" value="UniProtKB-UniRule"/>
</dbReference>
<comment type="cofactor">
    <cofactor evidence="7">
        <name>Ca(2+)</name>
        <dbReference type="ChEBI" id="CHEBI:29108"/>
    </cofactor>
    <text evidence="7">Binds 1 Ca(2+) ion per subunit.</text>
</comment>
<dbReference type="SUPFAM" id="SSF52743">
    <property type="entry name" value="Subtilisin-like"/>
    <property type="match status" value="1"/>
</dbReference>
<evidence type="ECO:0000256" key="8">
    <source>
        <dbReference type="SAM" id="SignalP"/>
    </source>
</evidence>
<feature type="active site" description="Charge relay system" evidence="7">
    <location>
        <position position="416"/>
    </location>
</feature>
<evidence type="ECO:0000313" key="11">
    <source>
        <dbReference type="EMBL" id="CAF1460503.1"/>
    </source>
</evidence>
<keyword evidence="14" id="KW-1185">Reference proteome</keyword>
<dbReference type="EMBL" id="CAJNOK010018637">
    <property type="protein sequence ID" value="CAF1285942.1"/>
    <property type="molecule type" value="Genomic_DNA"/>
</dbReference>
<evidence type="ECO:0000259" key="9">
    <source>
        <dbReference type="PROSITE" id="PS51695"/>
    </source>
</evidence>
<dbReference type="Proteomes" id="UP000677228">
    <property type="component" value="Unassembled WGS sequence"/>
</dbReference>
<dbReference type="PROSITE" id="PS51695">
    <property type="entry name" value="SEDOLISIN"/>
    <property type="match status" value="1"/>
</dbReference>
<dbReference type="SUPFAM" id="SSF54897">
    <property type="entry name" value="Protease propeptides/inhibitors"/>
    <property type="match status" value="1"/>
</dbReference>
<dbReference type="Proteomes" id="UP000681722">
    <property type="component" value="Unassembled WGS sequence"/>
</dbReference>
<feature type="active site" description="Charge relay system" evidence="7">
    <location>
        <position position="412"/>
    </location>
</feature>
<dbReference type="InterPro" id="IPR030400">
    <property type="entry name" value="Sedolisin_dom"/>
</dbReference>
<dbReference type="InterPro" id="IPR036852">
    <property type="entry name" value="Peptidase_S8/S53_dom_sf"/>
</dbReference>
<keyword evidence="3 7" id="KW-0378">Hydrolase</keyword>
<evidence type="ECO:0000256" key="5">
    <source>
        <dbReference type="ARBA" id="ARBA00022837"/>
    </source>
</evidence>
<feature type="binding site" evidence="7">
    <location>
        <position position="711"/>
    </location>
    <ligand>
        <name>Ca(2+)</name>
        <dbReference type="ChEBI" id="CHEBI:29108"/>
    </ligand>
</feature>
<dbReference type="GO" id="GO:0008240">
    <property type="term" value="F:tripeptidyl-peptidase activity"/>
    <property type="evidence" value="ECO:0007669"/>
    <property type="project" value="TreeGrafter"/>
</dbReference>
<proteinExistence type="predicted"/>
<feature type="binding site" evidence="7">
    <location>
        <position position="686"/>
    </location>
    <ligand>
        <name>Ca(2+)</name>
        <dbReference type="ChEBI" id="CHEBI:29108"/>
    </ligand>
</feature>
<feature type="binding site" evidence="7">
    <location>
        <position position="709"/>
    </location>
    <ligand>
        <name>Ca(2+)</name>
        <dbReference type="ChEBI" id="CHEBI:29108"/>
    </ligand>
</feature>
<comment type="caution">
    <text evidence="11">The sequence shown here is derived from an EMBL/GenBank/DDBJ whole genome shotgun (WGS) entry which is preliminary data.</text>
</comment>
<keyword evidence="4 7" id="KW-0720">Serine protease</keyword>
<keyword evidence="1 7" id="KW-0645">Protease</keyword>
<dbReference type="CDD" id="cd04056">
    <property type="entry name" value="Peptidases_S53"/>
    <property type="match status" value="1"/>
</dbReference>
<sequence>MYNIPLFLCALILHVSCGHESSKISHITTVVQVPTNDWTLVKHAQQRDRHITPVKLTLIIKNEPRQVERLKVKFNKVSNPSHSDYGNYMSYDDLHKQYLKQTTKHGRYVARWLKQQHPQLRIKPTPHKEFIIIKSSISTIERVFQTKLNIYKHNLTGERIIRATHFKLPSNIHHRISYIEGLSQFPPTSRIINSNQMSTVSSAPILFHIRSAFSMFTIYVQLVCFNGDKASNSLCNDNFKGFEIMLRPMKQSGVSPIKYSLSQADSSCMICKYGIPSITNICNVLRLSNDSVLCVFDLTDDSIPNFTPYMISIRSKFFDMNSKIVYSQEVPYLSPVEKVVAMTPDILASLYNISGTNKPTSTLMRQAVVGFRQYLNKQSFYNFAKAYGNNFNLQPGKIYGDNYQNKSYDELETSLDLQYLASMGSGIPTDYISASQNFDGFLIDFFVQLAFLEQKKYIVMPLVYSISYGDSENEIGRSLVQICDFQFMKMGLTGKSVFVAAGDSGTSFVDNVCRDNFVSIYPASSPYITSVGGTQLIGSDDNECKRYIAQAPNICLEEIVAYTTPLTGCSITSGGGFSTFSMAPEYQKKHIDDYFQIGIDTLPPVTFFNNSNRAYPDLSLLAFNYMIKMNGNQDTAVDGTSASTPAIAGLFSSINDRRLQYNMKPLGFLNPLLYQLAEIYPEVFYDITKGGNNCNRLTCCKYGFSAQKGYDPVSGLGSINYDRLMKLLTQ</sequence>
<dbReference type="InterPro" id="IPR023828">
    <property type="entry name" value="Peptidase_S8_Ser-AS"/>
</dbReference>
<feature type="signal peptide" evidence="8">
    <location>
        <begin position="1"/>
        <end position="18"/>
    </location>
</feature>
<gene>
    <name evidence="11" type="ORF">GPM918_LOCUS35062</name>
    <name evidence="10" type="ORF">OVA965_LOCUS27861</name>
    <name evidence="13" type="ORF">SRO942_LOCUS35775</name>
    <name evidence="12" type="ORF">TMI583_LOCUS28609</name>
</gene>
<keyword evidence="6" id="KW-0865">Zymogen</keyword>
<evidence type="ECO:0000313" key="14">
    <source>
        <dbReference type="Proteomes" id="UP000663829"/>
    </source>
</evidence>
<feature type="binding site" evidence="7">
    <location>
        <position position="687"/>
    </location>
    <ligand>
        <name>Ca(2+)</name>
        <dbReference type="ChEBI" id="CHEBI:29108"/>
    </ligand>
</feature>
<dbReference type="AlphaFoldDB" id="A0A815QDZ6"/>
<evidence type="ECO:0000256" key="3">
    <source>
        <dbReference type="ARBA" id="ARBA00022801"/>
    </source>
</evidence>
<evidence type="ECO:0000256" key="2">
    <source>
        <dbReference type="ARBA" id="ARBA00022723"/>
    </source>
</evidence>
<dbReference type="Proteomes" id="UP000682733">
    <property type="component" value="Unassembled WGS sequence"/>
</dbReference>
<dbReference type="InterPro" id="IPR015366">
    <property type="entry name" value="S53_propep"/>
</dbReference>
<feature type="domain" description="Peptidase S53" evidence="9">
    <location>
        <begin position="341"/>
        <end position="730"/>
    </location>
</feature>
<dbReference type="SMART" id="SM00944">
    <property type="entry name" value="Pro-kuma_activ"/>
    <property type="match status" value="1"/>
</dbReference>
<dbReference type="Proteomes" id="UP000663829">
    <property type="component" value="Unassembled WGS sequence"/>
</dbReference>
<dbReference type="OrthoDB" id="2919105at2759"/>
<evidence type="ECO:0000256" key="7">
    <source>
        <dbReference type="PROSITE-ProRule" id="PRU01032"/>
    </source>
</evidence>
<dbReference type="EMBL" id="CAJOBC010085422">
    <property type="protein sequence ID" value="CAF4330874.1"/>
    <property type="molecule type" value="Genomic_DNA"/>
</dbReference>
<dbReference type="EMBL" id="CAJNOQ010019965">
    <property type="protein sequence ID" value="CAF1460503.1"/>
    <property type="molecule type" value="Genomic_DNA"/>
</dbReference>
<keyword evidence="5 7" id="KW-0106">Calcium</keyword>
<dbReference type="GO" id="GO:0046872">
    <property type="term" value="F:metal ion binding"/>
    <property type="evidence" value="ECO:0007669"/>
    <property type="project" value="UniProtKB-UniRule"/>
</dbReference>
<protein>
    <recommendedName>
        <fullName evidence="9">Peptidase S53 domain-containing protein</fullName>
    </recommendedName>
</protein>
<dbReference type="PROSITE" id="PS00138">
    <property type="entry name" value="SUBTILASE_SER"/>
    <property type="match status" value="1"/>
</dbReference>
<dbReference type="GO" id="GO:0006508">
    <property type="term" value="P:proteolysis"/>
    <property type="evidence" value="ECO:0007669"/>
    <property type="project" value="UniProtKB-KW"/>
</dbReference>
<evidence type="ECO:0000313" key="10">
    <source>
        <dbReference type="EMBL" id="CAF1285942.1"/>
    </source>
</evidence>
<dbReference type="PANTHER" id="PTHR14218:SF15">
    <property type="entry name" value="TRIPEPTIDYL-PEPTIDASE 1"/>
    <property type="match status" value="1"/>
</dbReference>
<reference evidence="11" key="1">
    <citation type="submission" date="2021-02" db="EMBL/GenBank/DDBJ databases">
        <authorList>
            <person name="Nowell W R."/>
        </authorList>
    </citation>
    <scope>NUCLEOTIDE SEQUENCE</scope>
</reference>
<keyword evidence="2 7" id="KW-0479">Metal-binding</keyword>
<feature type="active site" description="Charge relay system" evidence="7">
    <location>
        <position position="641"/>
    </location>
</feature>
<dbReference type="EMBL" id="CAJOBA010040204">
    <property type="protein sequence ID" value="CAF4090924.1"/>
    <property type="molecule type" value="Genomic_DNA"/>
</dbReference>
<keyword evidence="8" id="KW-0732">Signal</keyword>
<accession>A0A815QDZ6</accession>
<evidence type="ECO:0000313" key="12">
    <source>
        <dbReference type="EMBL" id="CAF4090924.1"/>
    </source>
</evidence>
<dbReference type="Pfam" id="PF09286">
    <property type="entry name" value="Pro-kuma_activ"/>
    <property type="match status" value="1"/>
</dbReference>
<feature type="chain" id="PRO_5044132124" description="Peptidase S53 domain-containing protein" evidence="8">
    <location>
        <begin position="19"/>
        <end position="730"/>
    </location>
</feature>
<organism evidence="11 14">
    <name type="scientific">Didymodactylos carnosus</name>
    <dbReference type="NCBI Taxonomy" id="1234261"/>
    <lineage>
        <taxon>Eukaryota</taxon>
        <taxon>Metazoa</taxon>
        <taxon>Spiralia</taxon>
        <taxon>Gnathifera</taxon>
        <taxon>Rotifera</taxon>
        <taxon>Eurotatoria</taxon>
        <taxon>Bdelloidea</taxon>
        <taxon>Philodinida</taxon>
        <taxon>Philodinidae</taxon>
        <taxon>Didymodactylos</taxon>
    </lineage>
</organism>